<dbReference type="OrthoDB" id="4835297at2759"/>
<proteinExistence type="predicted"/>
<dbReference type="InterPro" id="IPR041679">
    <property type="entry name" value="DNA2/NAM7-like_C"/>
</dbReference>
<name>A0A9P8V2I9_9PEZI</name>
<keyword evidence="1" id="KW-0547">Nucleotide-binding</keyword>
<reference evidence="6" key="1">
    <citation type="journal article" date="2021" name="Nat. Commun.">
        <title>Genetic determinants of endophytism in the Arabidopsis root mycobiome.</title>
        <authorList>
            <person name="Mesny F."/>
            <person name="Miyauchi S."/>
            <person name="Thiergart T."/>
            <person name="Pickel B."/>
            <person name="Atanasova L."/>
            <person name="Karlsson M."/>
            <person name="Huettel B."/>
            <person name="Barry K.W."/>
            <person name="Haridas S."/>
            <person name="Chen C."/>
            <person name="Bauer D."/>
            <person name="Andreopoulos W."/>
            <person name="Pangilinan J."/>
            <person name="LaButti K."/>
            <person name="Riley R."/>
            <person name="Lipzen A."/>
            <person name="Clum A."/>
            <person name="Drula E."/>
            <person name="Henrissat B."/>
            <person name="Kohler A."/>
            <person name="Grigoriev I.V."/>
            <person name="Martin F.M."/>
            <person name="Hacquard S."/>
        </authorList>
    </citation>
    <scope>NUCLEOTIDE SEQUENCE</scope>
    <source>
        <strain evidence="6">MPI-SDFR-AT-0117</strain>
    </source>
</reference>
<comment type="caution">
    <text evidence="6">The sequence shown here is derived from an EMBL/GenBank/DDBJ whole genome shotgun (WGS) entry which is preliminary data.</text>
</comment>
<keyword evidence="3" id="KW-0347">Helicase</keyword>
<dbReference type="PANTHER" id="PTHR43788">
    <property type="entry name" value="DNA2/NAM7 HELICASE FAMILY MEMBER"/>
    <property type="match status" value="1"/>
</dbReference>
<dbReference type="EMBL" id="JAGSXJ010000031">
    <property type="protein sequence ID" value="KAH6669661.1"/>
    <property type="molecule type" value="Genomic_DNA"/>
</dbReference>
<dbReference type="GO" id="GO:0043139">
    <property type="term" value="F:5'-3' DNA helicase activity"/>
    <property type="evidence" value="ECO:0007669"/>
    <property type="project" value="TreeGrafter"/>
</dbReference>
<dbReference type="CDD" id="cd18808">
    <property type="entry name" value="SF1_C_Upf1"/>
    <property type="match status" value="1"/>
</dbReference>
<evidence type="ECO:0000313" key="7">
    <source>
        <dbReference type="Proteomes" id="UP000770015"/>
    </source>
</evidence>
<sequence length="1043" mass="116069">MSGLPPEGQAPASVAKDCAIIIDGSIFASGDALAAECTTKIKARLVLSAASGQQSWIGIVLNIPFSDQRQIENQKTGFGVRYFYDQESKSHNLSTHHKICIRLPRGGYTQTVAEASDATRALFPDVEDLVKATIRLHDGAASFITGYGIPYTNSDRQLEAVVNQGEPILDGIALKDVLALNEFSLVVASTVPAIMKLFNEQELPPPFTYPYGNEHAFSVNNYKMTFSRTKSKRQLLPAYAFDDLNSFIAVSVQAVVQDFLWLHVEAEKMANTPLPAYYVVRPQTVPSEFFIIVPNMLQFRKRHDAAWRRFTRKEGFELLLFSPRGKRGFVRWPARLLLDPEEYPELSSDNHPIKKTDMILQVRRPTKGSKFAKHGLEYRRVQLLRWRARRQEEDDALLAYGLGAKPSKSPYPGFNISTSRARRLHRQLMCGHGFHEWLAKDDPFADARSITSDDSDDDDGIVQGMAATSIDSPSRDKLPTIDYLDGDQGYIDALVAEALPQDRDRFRKYMSDRPLGIGIVTGAAGFGKTTAMAVVALTMGARLGKIFCSGPSNVSVDNLATRIYEVSCTVTDRYNAGPKGGHARRKLVVRGFKTVFDMDAFRHLVRLPHDIEGARPKVDWGTERRWQLDYSVAYWLLALFRSPAVPPLHDDDAQVLHDMRDHIDNREDLKFLCAYATGRIGREEFIKSNPPPEEVLEALFDKLVREADFGCATPALSENNGTWRFYKKMCGGVIIDEAAAMHRSDLACAWGNVATPCFLGGDPVQLPPTLTADGGISGLEYLQAMGVPVYRLRVQLRMAKGLFDAVSRFMYPDLDVEYGACCDVDEPRFQSGHILEDMLQERFPELKPPREGHMNPVFIHCNGAEVLNDEMSGSKRSPDQAKVALDLAVDLIRNGVPATEIVLLTPYTANVNVIAKMRKEPEYIESLAGMAKSDTIDGYQGQEKDITIIVMGTKHVVGPGFTCNKQRLNVLLTRSRCGLVLVGDVHVMDDMSTKEVDGEDAIPMLVETATGEMVLTKAEELKGVHRTLWAEGRVVTVDAKKKK</sequence>
<evidence type="ECO:0000259" key="5">
    <source>
        <dbReference type="Pfam" id="PF13087"/>
    </source>
</evidence>
<feature type="domain" description="DNA2/NAM7 helicase-like C-terminal" evidence="5">
    <location>
        <begin position="779"/>
        <end position="985"/>
    </location>
</feature>
<dbReference type="GO" id="GO:0016787">
    <property type="term" value="F:hydrolase activity"/>
    <property type="evidence" value="ECO:0007669"/>
    <property type="project" value="UniProtKB-KW"/>
</dbReference>
<evidence type="ECO:0000256" key="2">
    <source>
        <dbReference type="ARBA" id="ARBA00022801"/>
    </source>
</evidence>
<keyword evidence="7" id="KW-1185">Reference proteome</keyword>
<dbReference type="Proteomes" id="UP000770015">
    <property type="component" value="Unassembled WGS sequence"/>
</dbReference>
<organism evidence="6 7">
    <name type="scientific">Plectosphaerella plurivora</name>
    <dbReference type="NCBI Taxonomy" id="936078"/>
    <lineage>
        <taxon>Eukaryota</taxon>
        <taxon>Fungi</taxon>
        <taxon>Dikarya</taxon>
        <taxon>Ascomycota</taxon>
        <taxon>Pezizomycotina</taxon>
        <taxon>Sordariomycetes</taxon>
        <taxon>Hypocreomycetidae</taxon>
        <taxon>Glomerellales</taxon>
        <taxon>Plectosphaerellaceae</taxon>
        <taxon>Plectosphaerella</taxon>
    </lineage>
</organism>
<protein>
    <submittedName>
        <fullName evidence="6">P-loop containing nucleoside triphosphate hydrolase protein</fullName>
    </submittedName>
</protein>
<evidence type="ECO:0000256" key="1">
    <source>
        <dbReference type="ARBA" id="ARBA00022741"/>
    </source>
</evidence>
<dbReference type="InterPro" id="IPR050534">
    <property type="entry name" value="Coronavir_polyprotein_1ab"/>
</dbReference>
<accession>A0A9P8V2I9</accession>
<dbReference type="PANTHER" id="PTHR43788:SF8">
    <property type="entry name" value="DNA-BINDING PROTEIN SMUBP-2"/>
    <property type="match status" value="1"/>
</dbReference>
<dbReference type="SUPFAM" id="SSF52540">
    <property type="entry name" value="P-loop containing nucleoside triphosphate hydrolases"/>
    <property type="match status" value="1"/>
</dbReference>
<dbReference type="Pfam" id="PF13087">
    <property type="entry name" value="AAA_12"/>
    <property type="match status" value="1"/>
</dbReference>
<evidence type="ECO:0000256" key="3">
    <source>
        <dbReference type="ARBA" id="ARBA00022806"/>
    </source>
</evidence>
<gene>
    <name evidence="6" type="ORF">F5X68DRAFT_265132</name>
</gene>
<dbReference type="AlphaFoldDB" id="A0A9P8V2I9"/>
<dbReference type="InterPro" id="IPR047187">
    <property type="entry name" value="SF1_C_Upf1"/>
</dbReference>
<keyword evidence="2 6" id="KW-0378">Hydrolase</keyword>
<dbReference type="InterPro" id="IPR027417">
    <property type="entry name" value="P-loop_NTPase"/>
</dbReference>
<evidence type="ECO:0000256" key="4">
    <source>
        <dbReference type="ARBA" id="ARBA00022840"/>
    </source>
</evidence>
<evidence type="ECO:0000313" key="6">
    <source>
        <dbReference type="EMBL" id="KAH6669661.1"/>
    </source>
</evidence>
<dbReference type="Gene3D" id="3.40.50.300">
    <property type="entry name" value="P-loop containing nucleotide triphosphate hydrolases"/>
    <property type="match status" value="2"/>
</dbReference>
<keyword evidence="4" id="KW-0067">ATP-binding</keyword>
<dbReference type="GO" id="GO:0005524">
    <property type="term" value="F:ATP binding"/>
    <property type="evidence" value="ECO:0007669"/>
    <property type="project" value="UniProtKB-KW"/>
</dbReference>